<dbReference type="Proteomes" id="UP001445076">
    <property type="component" value="Unassembled WGS sequence"/>
</dbReference>
<organism evidence="6 7">
    <name type="scientific">Cherax quadricarinatus</name>
    <name type="common">Australian red claw crayfish</name>
    <dbReference type="NCBI Taxonomy" id="27406"/>
    <lineage>
        <taxon>Eukaryota</taxon>
        <taxon>Metazoa</taxon>
        <taxon>Ecdysozoa</taxon>
        <taxon>Arthropoda</taxon>
        <taxon>Crustacea</taxon>
        <taxon>Multicrustacea</taxon>
        <taxon>Malacostraca</taxon>
        <taxon>Eumalacostraca</taxon>
        <taxon>Eucarida</taxon>
        <taxon>Decapoda</taxon>
        <taxon>Pleocyemata</taxon>
        <taxon>Astacidea</taxon>
        <taxon>Parastacoidea</taxon>
        <taxon>Parastacidae</taxon>
        <taxon>Cherax</taxon>
    </lineage>
</organism>
<proteinExistence type="inferred from homology"/>
<dbReference type="Pfam" id="PF00572">
    <property type="entry name" value="Ribosomal_L13"/>
    <property type="match status" value="1"/>
</dbReference>
<dbReference type="NCBIfam" id="TIGR01077">
    <property type="entry name" value="L13_A_E"/>
    <property type="match status" value="1"/>
</dbReference>
<name>A0AAW0XMS5_CHEQU</name>
<sequence length="213" mass="24172">MPGFAERPILINASNHLLGRLAAVVAKTVLTGQRVVVVSCEKINISGSFYRNKLKYLAFLRKRCNVNPKRGPFHHRAPSKIFQRTVRGMLPHKTTRGQQALKRLKSFEGVPPPYAKRARKVVPDAMRVTRLKPGRKFCYLGRLSHEVGWKYKSVVATLETRRKLKAAVLYKARKADMRLKKRAMSKVAGRIEPYSKVITSYGISNNGEIFIQA</sequence>
<dbReference type="HAMAP" id="MF_01366">
    <property type="entry name" value="Ribosomal_uL13"/>
    <property type="match status" value="1"/>
</dbReference>
<dbReference type="InterPro" id="IPR036899">
    <property type="entry name" value="Ribosomal_uL13_sf"/>
</dbReference>
<keyword evidence="3" id="KW-0687">Ribonucleoprotein</keyword>
<dbReference type="InterPro" id="IPR005822">
    <property type="entry name" value="Ribosomal_uL13"/>
</dbReference>
<dbReference type="GO" id="GO:0003735">
    <property type="term" value="F:structural constituent of ribosome"/>
    <property type="evidence" value="ECO:0007669"/>
    <property type="project" value="InterPro"/>
</dbReference>
<dbReference type="GO" id="GO:0017148">
    <property type="term" value="P:negative regulation of translation"/>
    <property type="evidence" value="ECO:0007669"/>
    <property type="project" value="TreeGrafter"/>
</dbReference>
<evidence type="ECO:0000313" key="6">
    <source>
        <dbReference type="EMBL" id="KAK8745162.1"/>
    </source>
</evidence>
<evidence type="ECO:0000256" key="2">
    <source>
        <dbReference type="ARBA" id="ARBA00022980"/>
    </source>
</evidence>
<protein>
    <recommendedName>
        <fullName evidence="4">Large ribosomal subunit protein uL13</fullName>
    </recommendedName>
    <alternativeName>
        <fullName evidence="5">60S ribosomal protein L13a</fullName>
    </alternativeName>
</protein>
<gene>
    <name evidence="6" type="ORF">OTU49_000488</name>
</gene>
<dbReference type="PANTHER" id="PTHR11545:SF3">
    <property type="entry name" value="LARGE RIBOSOMAL SUBUNIT PROTEIN UL13"/>
    <property type="match status" value="1"/>
</dbReference>
<dbReference type="Gene3D" id="3.90.1180.10">
    <property type="entry name" value="Ribosomal protein L13"/>
    <property type="match status" value="1"/>
</dbReference>
<comment type="caution">
    <text evidence="6">The sequence shown here is derived from an EMBL/GenBank/DDBJ whole genome shotgun (WGS) entry which is preliminary data.</text>
</comment>
<evidence type="ECO:0000256" key="4">
    <source>
        <dbReference type="ARBA" id="ARBA00035201"/>
    </source>
</evidence>
<dbReference type="Gene3D" id="6.10.250.3250">
    <property type="match status" value="1"/>
</dbReference>
<dbReference type="CDD" id="cd00392">
    <property type="entry name" value="Ribosomal_L13"/>
    <property type="match status" value="1"/>
</dbReference>
<evidence type="ECO:0000313" key="7">
    <source>
        <dbReference type="Proteomes" id="UP001445076"/>
    </source>
</evidence>
<dbReference type="GO" id="GO:0022625">
    <property type="term" value="C:cytosolic large ribosomal subunit"/>
    <property type="evidence" value="ECO:0007669"/>
    <property type="project" value="TreeGrafter"/>
</dbReference>
<dbReference type="FunFam" id="6.10.250.3250:FF:000001">
    <property type="entry name" value="60S ribosomal protein L13a"/>
    <property type="match status" value="1"/>
</dbReference>
<evidence type="ECO:0000256" key="5">
    <source>
        <dbReference type="ARBA" id="ARBA00035367"/>
    </source>
</evidence>
<dbReference type="PANTHER" id="PTHR11545">
    <property type="entry name" value="RIBOSOMAL PROTEIN L13"/>
    <property type="match status" value="1"/>
</dbReference>
<evidence type="ECO:0000256" key="3">
    <source>
        <dbReference type="ARBA" id="ARBA00023274"/>
    </source>
</evidence>
<accession>A0AAW0XMS5</accession>
<reference evidence="6 7" key="1">
    <citation type="journal article" date="2024" name="BMC Genomics">
        <title>Genome assembly of redclaw crayfish (Cherax quadricarinatus) provides insights into its immune adaptation and hypoxia tolerance.</title>
        <authorList>
            <person name="Liu Z."/>
            <person name="Zheng J."/>
            <person name="Li H."/>
            <person name="Fang K."/>
            <person name="Wang S."/>
            <person name="He J."/>
            <person name="Zhou D."/>
            <person name="Weng S."/>
            <person name="Chi M."/>
            <person name="Gu Z."/>
            <person name="He J."/>
            <person name="Li F."/>
            <person name="Wang M."/>
        </authorList>
    </citation>
    <scope>NUCLEOTIDE SEQUENCE [LARGE SCALE GENOMIC DNA]</scope>
    <source>
        <strain evidence="6">ZL_2023a</strain>
    </source>
</reference>
<dbReference type="EMBL" id="JARKIK010000020">
    <property type="protein sequence ID" value="KAK8745162.1"/>
    <property type="molecule type" value="Genomic_DNA"/>
</dbReference>
<evidence type="ECO:0000256" key="1">
    <source>
        <dbReference type="ARBA" id="ARBA00006227"/>
    </source>
</evidence>
<dbReference type="GO" id="GO:0003729">
    <property type="term" value="F:mRNA binding"/>
    <property type="evidence" value="ECO:0007669"/>
    <property type="project" value="TreeGrafter"/>
</dbReference>
<dbReference type="GO" id="GO:0006412">
    <property type="term" value="P:translation"/>
    <property type="evidence" value="ECO:0007669"/>
    <property type="project" value="InterPro"/>
</dbReference>
<dbReference type="AlphaFoldDB" id="A0AAW0XMS5"/>
<dbReference type="InterPro" id="IPR005755">
    <property type="entry name" value="Ribosomal_uL13_euk/arc"/>
</dbReference>
<comment type="similarity">
    <text evidence="1">Belongs to the universal ribosomal protein uL13 family.</text>
</comment>
<dbReference type="SUPFAM" id="SSF52161">
    <property type="entry name" value="Ribosomal protein L13"/>
    <property type="match status" value="1"/>
</dbReference>
<keyword evidence="2" id="KW-0689">Ribosomal protein</keyword>
<keyword evidence="7" id="KW-1185">Reference proteome</keyword>
<dbReference type="FunFam" id="3.90.1180.10:FF:000002">
    <property type="entry name" value="60S ribosomal protein L16"/>
    <property type="match status" value="1"/>
</dbReference>